<reference evidence="2 3" key="1">
    <citation type="journal article" date="2021" name="Elife">
        <title>Chloroplast acquisition without the gene transfer in kleptoplastic sea slugs, Plakobranchus ocellatus.</title>
        <authorList>
            <person name="Maeda T."/>
            <person name="Takahashi S."/>
            <person name="Yoshida T."/>
            <person name="Shimamura S."/>
            <person name="Takaki Y."/>
            <person name="Nagai Y."/>
            <person name="Toyoda A."/>
            <person name="Suzuki Y."/>
            <person name="Arimoto A."/>
            <person name="Ishii H."/>
            <person name="Satoh N."/>
            <person name="Nishiyama T."/>
            <person name="Hasebe M."/>
            <person name="Maruyama T."/>
            <person name="Minagawa J."/>
            <person name="Obokata J."/>
            <person name="Shigenobu S."/>
        </authorList>
    </citation>
    <scope>NUCLEOTIDE SEQUENCE [LARGE SCALE GENOMIC DNA]</scope>
</reference>
<organism evidence="2 3">
    <name type="scientific">Elysia marginata</name>
    <dbReference type="NCBI Taxonomy" id="1093978"/>
    <lineage>
        <taxon>Eukaryota</taxon>
        <taxon>Metazoa</taxon>
        <taxon>Spiralia</taxon>
        <taxon>Lophotrochozoa</taxon>
        <taxon>Mollusca</taxon>
        <taxon>Gastropoda</taxon>
        <taxon>Heterobranchia</taxon>
        <taxon>Euthyneura</taxon>
        <taxon>Panpulmonata</taxon>
        <taxon>Sacoglossa</taxon>
        <taxon>Placobranchoidea</taxon>
        <taxon>Plakobranchidae</taxon>
        <taxon>Elysia</taxon>
    </lineage>
</organism>
<gene>
    <name evidence="2" type="ORF">ElyMa_003411300</name>
</gene>
<evidence type="ECO:0000313" key="3">
    <source>
        <dbReference type="Proteomes" id="UP000762676"/>
    </source>
</evidence>
<evidence type="ECO:0000313" key="2">
    <source>
        <dbReference type="EMBL" id="GFS24272.1"/>
    </source>
</evidence>
<sequence>MRDVITDLCLLIDLSGPRDTNFLPSRNHSQFTVPAMLLPTIIVGKPITKREEGCRHTGSENKMTNTPEDDGSQQHVANSLACGVVCGINQCIIITSAATAHDGDSL</sequence>
<dbReference type="AlphaFoldDB" id="A0AAV4JN94"/>
<proteinExistence type="predicted"/>
<keyword evidence="3" id="KW-1185">Reference proteome</keyword>
<comment type="caution">
    <text evidence="2">The sequence shown here is derived from an EMBL/GenBank/DDBJ whole genome shotgun (WGS) entry which is preliminary data.</text>
</comment>
<evidence type="ECO:0000256" key="1">
    <source>
        <dbReference type="SAM" id="MobiDB-lite"/>
    </source>
</evidence>
<feature type="region of interest" description="Disordered" evidence="1">
    <location>
        <begin position="51"/>
        <end position="73"/>
    </location>
</feature>
<accession>A0AAV4JN94</accession>
<protein>
    <submittedName>
        <fullName evidence="2">Uncharacterized protein</fullName>
    </submittedName>
</protein>
<dbReference type="EMBL" id="BMAT01007021">
    <property type="protein sequence ID" value="GFS24272.1"/>
    <property type="molecule type" value="Genomic_DNA"/>
</dbReference>
<dbReference type="Proteomes" id="UP000762676">
    <property type="component" value="Unassembled WGS sequence"/>
</dbReference>
<name>A0AAV4JN94_9GAST</name>